<proteinExistence type="predicted"/>
<feature type="chain" id="PRO_5013064325" description="Secretion system C-terminal sorting domain-containing protein" evidence="1">
    <location>
        <begin position="22"/>
        <end position="266"/>
    </location>
</feature>
<protein>
    <recommendedName>
        <fullName evidence="4">Secretion system C-terminal sorting domain-containing protein</fullName>
    </recommendedName>
</protein>
<keyword evidence="1" id="KW-0732">Signal</keyword>
<gene>
    <name evidence="2" type="ORF">BGO89_03865</name>
</gene>
<dbReference type="NCBIfam" id="TIGR04183">
    <property type="entry name" value="Por_Secre_tail"/>
    <property type="match status" value="1"/>
</dbReference>
<evidence type="ECO:0008006" key="4">
    <source>
        <dbReference type="Google" id="ProtNLM"/>
    </source>
</evidence>
<dbReference type="AlphaFoldDB" id="A0A1M3L581"/>
<comment type="caution">
    <text evidence="2">The sequence shown here is derived from an EMBL/GenBank/DDBJ whole genome shotgun (WGS) entry which is preliminary data.</text>
</comment>
<dbReference type="STRING" id="1895771.BGO89_03865"/>
<organism evidence="2 3">
    <name type="scientific">Candidatus Kapaibacterium thiocyanatum</name>
    <dbReference type="NCBI Taxonomy" id="1895771"/>
    <lineage>
        <taxon>Bacteria</taxon>
        <taxon>Pseudomonadati</taxon>
        <taxon>Candidatus Kapaibacteriota</taxon>
        <taxon>Candidatus Kapaibacteriia</taxon>
        <taxon>Candidatus Kapaibacteriales</taxon>
        <taxon>Candidatus Kapaibacteriaceae</taxon>
        <taxon>Candidatus Kapaibacterium</taxon>
    </lineage>
</organism>
<accession>A0A1M3L581</accession>
<reference evidence="2 3" key="1">
    <citation type="submission" date="2016-09" db="EMBL/GenBank/DDBJ databases">
        <title>Genome-resolved meta-omics ties microbial dynamics to process performance in biotechnology for thiocyanate degradation.</title>
        <authorList>
            <person name="Kantor R.S."/>
            <person name="Huddy R.J."/>
            <person name="Iyer R."/>
            <person name="Thomas B.C."/>
            <person name="Brown C.T."/>
            <person name="Anantharaman K."/>
            <person name="Tringe S."/>
            <person name="Hettich R.L."/>
            <person name="Harrison S.T."/>
            <person name="Banfield J.F."/>
        </authorList>
    </citation>
    <scope>NUCLEOTIDE SEQUENCE [LARGE SCALE GENOMIC DNA]</scope>
    <source>
        <strain evidence="2">59-99</strain>
    </source>
</reference>
<evidence type="ECO:0000256" key="1">
    <source>
        <dbReference type="SAM" id="SignalP"/>
    </source>
</evidence>
<dbReference type="Proteomes" id="UP000184233">
    <property type="component" value="Unassembled WGS sequence"/>
</dbReference>
<dbReference type="InterPro" id="IPR026444">
    <property type="entry name" value="Secre_tail"/>
</dbReference>
<evidence type="ECO:0000313" key="2">
    <source>
        <dbReference type="EMBL" id="OJX60718.1"/>
    </source>
</evidence>
<evidence type="ECO:0000313" key="3">
    <source>
        <dbReference type="Proteomes" id="UP000184233"/>
    </source>
</evidence>
<name>A0A1M3L581_9BACT</name>
<feature type="signal peptide" evidence="1">
    <location>
        <begin position="1"/>
        <end position="21"/>
    </location>
</feature>
<dbReference type="EMBL" id="MKVH01000003">
    <property type="protein sequence ID" value="OJX60718.1"/>
    <property type="molecule type" value="Genomic_DNA"/>
</dbReference>
<sequence length="266" mass="29374">MNILAILSMVVIGLGSAAAMSAQMVEFSLRVKNITPQGSREFPFTIAAHRDATSGLDTALGEREIPTLPLPSDVFYVWTVAPTAEPLWLSPKDVRQLKPLERFQETYDVRVNWTGGSLEFSWSMPIPAVIDSAYLIDGYTDFPDNIIKARLNSTQPVVVNNPSINRYKVLVWYNTTTVGVTGERMNAGNDRLRTWPVPCGDQLDVSTTLTGGVHASIHDQQGRILLETDVADGRGTIDTRYLAPGAYVLHVADRTGNVQRTVFIRQ</sequence>